<dbReference type="EMBL" id="LR215037">
    <property type="protein sequence ID" value="VEU75642.1"/>
    <property type="molecule type" value="Genomic_DNA"/>
</dbReference>
<evidence type="ECO:0008006" key="3">
    <source>
        <dbReference type="Google" id="ProtNLM"/>
    </source>
</evidence>
<name>A0A449B4X7_9BACT</name>
<evidence type="ECO:0000313" key="2">
    <source>
        <dbReference type="Proteomes" id="UP000290243"/>
    </source>
</evidence>
<reference evidence="1 2" key="1">
    <citation type="submission" date="2019-01" db="EMBL/GenBank/DDBJ databases">
        <authorList>
            <consortium name="Pathogen Informatics"/>
        </authorList>
    </citation>
    <scope>NUCLEOTIDE SEQUENCE [LARGE SCALE GENOMIC DNA]</scope>
    <source>
        <strain evidence="1 2">NCTC10168</strain>
    </source>
</reference>
<sequence length="199" mass="23852">MRFSLINKFKKLAENKSKELIELISNMNDSEILHTVYFLYFDCLYKELSFFINDYKIVTLEKIDILNEFMQQIIKISRAYRGDTNSSFINYIKGALKNFTYSLWKYWNCKKRAFHFIADNTVYQSIVPDEDMNKIHSENIDKLDYEKFISSLNKKERKILDIISYSENPINKLITTNKINNLKIVLERKIQAFYGNHYN</sequence>
<evidence type="ECO:0000313" key="1">
    <source>
        <dbReference type="EMBL" id="VEU75642.1"/>
    </source>
</evidence>
<protein>
    <recommendedName>
        <fullName evidence="3">Sigma-70 family RNA polymerase sigma factor</fullName>
    </recommendedName>
</protein>
<accession>A0A449B4X7</accession>
<dbReference type="RefSeq" id="WP_129646920.1">
    <property type="nucleotide sequence ID" value="NZ_LR215037.1"/>
</dbReference>
<dbReference type="KEGG" id="mmau:NCTC10168_00569"/>
<keyword evidence="2" id="KW-1185">Reference proteome</keyword>
<proteinExistence type="predicted"/>
<gene>
    <name evidence="1" type="ORF">NCTC10168_00569</name>
</gene>
<dbReference type="AlphaFoldDB" id="A0A449B4X7"/>
<dbReference type="Proteomes" id="UP000290243">
    <property type="component" value="Chromosome"/>
</dbReference>
<organism evidence="1 2">
    <name type="scientific">Mycoplasmopsis maculosa</name>
    <dbReference type="NCBI Taxonomy" id="114885"/>
    <lineage>
        <taxon>Bacteria</taxon>
        <taxon>Bacillati</taxon>
        <taxon>Mycoplasmatota</taxon>
        <taxon>Mycoplasmoidales</taxon>
        <taxon>Metamycoplasmataceae</taxon>
        <taxon>Mycoplasmopsis</taxon>
    </lineage>
</organism>